<evidence type="ECO:0000313" key="2">
    <source>
        <dbReference type="Proteomes" id="UP000789901"/>
    </source>
</evidence>
<evidence type="ECO:0000313" key="1">
    <source>
        <dbReference type="EMBL" id="CAG8661498.1"/>
    </source>
</evidence>
<sequence>MQCVYSNTNLTNKEEVKFQSTFDSLYYTCELQLLPEDHKLLDQISIRLNVTFL</sequence>
<gene>
    <name evidence="1" type="ORF">GMARGA_LOCUS9906</name>
</gene>
<name>A0ABN7URS6_GIGMA</name>
<comment type="caution">
    <text evidence="1">The sequence shown here is derived from an EMBL/GenBank/DDBJ whole genome shotgun (WGS) entry which is preliminary data.</text>
</comment>
<dbReference type="Proteomes" id="UP000789901">
    <property type="component" value="Unassembled WGS sequence"/>
</dbReference>
<dbReference type="EMBL" id="CAJVQB010005424">
    <property type="protein sequence ID" value="CAG8661498.1"/>
    <property type="molecule type" value="Genomic_DNA"/>
</dbReference>
<accession>A0ABN7URS6</accession>
<organism evidence="1 2">
    <name type="scientific">Gigaspora margarita</name>
    <dbReference type="NCBI Taxonomy" id="4874"/>
    <lineage>
        <taxon>Eukaryota</taxon>
        <taxon>Fungi</taxon>
        <taxon>Fungi incertae sedis</taxon>
        <taxon>Mucoromycota</taxon>
        <taxon>Glomeromycotina</taxon>
        <taxon>Glomeromycetes</taxon>
        <taxon>Diversisporales</taxon>
        <taxon>Gigasporaceae</taxon>
        <taxon>Gigaspora</taxon>
    </lineage>
</organism>
<keyword evidence="2" id="KW-1185">Reference proteome</keyword>
<reference evidence="1 2" key="1">
    <citation type="submission" date="2021-06" db="EMBL/GenBank/DDBJ databases">
        <authorList>
            <person name="Kallberg Y."/>
            <person name="Tangrot J."/>
            <person name="Rosling A."/>
        </authorList>
    </citation>
    <scope>NUCLEOTIDE SEQUENCE [LARGE SCALE GENOMIC DNA]</scope>
    <source>
        <strain evidence="1 2">120-4 pot B 10/14</strain>
    </source>
</reference>
<proteinExistence type="predicted"/>
<protein>
    <submittedName>
        <fullName evidence="1">39181_t:CDS:1</fullName>
    </submittedName>
</protein>